<dbReference type="PROSITE" id="PS00189">
    <property type="entry name" value="LIPOYL"/>
    <property type="match status" value="1"/>
</dbReference>
<dbReference type="EMBL" id="DRLF01000271">
    <property type="protein sequence ID" value="HEC06723.1"/>
    <property type="molecule type" value="Genomic_DNA"/>
</dbReference>
<dbReference type="Gene3D" id="3.30.559.10">
    <property type="entry name" value="Chloramphenicol acetyltransferase-like domain"/>
    <property type="match status" value="1"/>
</dbReference>
<dbReference type="InterPro" id="IPR004167">
    <property type="entry name" value="PSBD"/>
</dbReference>
<feature type="compositionally biased region" description="Basic and acidic residues" evidence="5">
    <location>
        <begin position="130"/>
        <end position="140"/>
    </location>
</feature>
<dbReference type="Gene3D" id="4.10.320.10">
    <property type="entry name" value="E3-binding domain"/>
    <property type="match status" value="1"/>
</dbReference>
<organism evidence="7">
    <name type="scientific">Thiolapillus brandeum</name>
    <dbReference type="NCBI Taxonomy" id="1076588"/>
    <lineage>
        <taxon>Bacteria</taxon>
        <taxon>Pseudomonadati</taxon>
        <taxon>Pseudomonadota</taxon>
        <taxon>Gammaproteobacteria</taxon>
        <taxon>Chromatiales</taxon>
        <taxon>Sedimenticolaceae</taxon>
        <taxon>Thiolapillus</taxon>
    </lineage>
</organism>
<dbReference type="GO" id="GO:0045254">
    <property type="term" value="C:pyruvate dehydrogenase complex"/>
    <property type="evidence" value="ECO:0007669"/>
    <property type="project" value="InterPro"/>
</dbReference>
<feature type="compositionally biased region" description="Low complexity" evidence="5">
    <location>
        <begin position="113"/>
        <end position="124"/>
    </location>
</feature>
<dbReference type="PANTHER" id="PTHR23151">
    <property type="entry name" value="DIHYDROLIPOAMIDE ACETYL/SUCCINYL-TRANSFERASE-RELATED"/>
    <property type="match status" value="1"/>
</dbReference>
<gene>
    <name evidence="7" type="ORF">ENJ12_07720</name>
</gene>
<dbReference type="GO" id="GO:0004742">
    <property type="term" value="F:dihydrolipoyllysine-residue acetyltransferase activity"/>
    <property type="evidence" value="ECO:0007669"/>
    <property type="project" value="TreeGrafter"/>
</dbReference>
<dbReference type="Pfam" id="PF00198">
    <property type="entry name" value="2-oxoacid_dh"/>
    <property type="match status" value="1"/>
</dbReference>
<evidence type="ECO:0000259" key="6">
    <source>
        <dbReference type="PROSITE" id="PS50968"/>
    </source>
</evidence>
<evidence type="ECO:0000256" key="4">
    <source>
        <dbReference type="RuleBase" id="RU003423"/>
    </source>
</evidence>
<dbReference type="PROSITE" id="PS50968">
    <property type="entry name" value="BIOTINYL_LIPOYL"/>
    <property type="match status" value="1"/>
</dbReference>
<keyword evidence="4" id="KW-0808">Transferase</keyword>
<comment type="caution">
    <text evidence="7">The sequence shown here is derived from an EMBL/GenBank/DDBJ whole genome shotgun (WGS) entry which is preliminary data.</text>
</comment>
<dbReference type="PANTHER" id="PTHR23151:SF75">
    <property type="entry name" value="DIHYDROLIPOYLLYSINE-RESIDUE ACETYLTRANSFERASE COMPONENT 5 OF PYRUVATE DEHYDROGENASE COMPLEX, CHLOROPLASTIC"/>
    <property type="match status" value="1"/>
</dbReference>
<reference evidence="7" key="1">
    <citation type="journal article" date="2020" name="mSystems">
        <title>Genome- and Community-Level Interaction Insights into Carbon Utilization and Element Cycling Functions of Hydrothermarchaeota in Hydrothermal Sediment.</title>
        <authorList>
            <person name="Zhou Z."/>
            <person name="Liu Y."/>
            <person name="Xu W."/>
            <person name="Pan J."/>
            <person name="Luo Z.H."/>
            <person name="Li M."/>
        </authorList>
    </citation>
    <scope>NUCLEOTIDE SEQUENCE [LARGE SCALE GENOMIC DNA]</scope>
    <source>
        <strain evidence="7">HyVt-458</strain>
    </source>
</reference>
<feature type="region of interest" description="Disordered" evidence="5">
    <location>
        <begin position="81"/>
        <end position="140"/>
    </location>
</feature>
<comment type="cofactor">
    <cofactor evidence="1 4">
        <name>(R)-lipoate</name>
        <dbReference type="ChEBI" id="CHEBI:83088"/>
    </cofactor>
</comment>
<dbReference type="InterPro" id="IPR036625">
    <property type="entry name" value="E3-bd_dom_sf"/>
</dbReference>
<evidence type="ECO:0000256" key="3">
    <source>
        <dbReference type="ARBA" id="ARBA00022823"/>
    </source>
</evidence>
<dbReference type="Pfam" id="PF00364">
    <property type="entry name" value="Biotin_lipoyl"/>
    <property type="match status" value="1"/>
</dbReference>
<proteinExistence type="inferred from homology"/>
<dbReference type="InterPro" id="IPR011053">
    <property type="entry name" value="Single_hybrid_motif"/>
</dbReference>
<dbReference type="CDD" id="cd06849">
    <property type="entry name" value="lipoyl_domain"/>
    <property type="match status" value="1"/>
</dbReference>
<comment type="similarity">
    <text evidence="2 4">Belongs to the 2-oxoacid dehydrogenase family.</text>
</comment>
<dbReference type="InterPro" id="IPR023213">
    <property type="entry name" value="CAT-like_dom_sf"/>
</dbReference>
<keyword evidence="3 4" id="KW-0450">Lipoyl</keyword>
<dbReference type="InterPro" id="IPR000089">
    <property type="entry name" value="Biotin_lipoyl"/>
</dbReference>
<keyword evidence="4" id="KW-0012">Acyltransferase</keyword>
<evidence type="ECO:0000256" key="2">
    <source>
        <dbReference type="ARBA" id="ARBA00007317"/>
    </source>
</evidence>
<dbReference type="InterPro" id="IPR045257">
    <property type="entry name" value="E2/Pdx1"/>
</dbReference>
<dbReference type="SUPFAM" id="SSF51230">
    <property type="entry name" value="Single hybrid motif"/>
    <property type="match status" value="1"/>
</dbReference>
<dbReference type="Gene3D" id="2.40.50.100">
    <property type="match status" value="1"/>
</dbReference>
<dbReference type="Proteomes" id="UP000886339">
    <property type="component" value="Unassembled WGS sequence"/>
</dbReference>
<dbReference type="InterPro" id="IPR001078">
    <property type="entry name" value="2-oxoacid_DH_actylTfrase"/>
</dbReference>
<dbReference type="Pfam" id="PF02817">
    <property type="entry name" value="E3_binding"/>
    <property type="match status" value="1"/>
</dbReference>
<dbReference type="EC" id="2.3.1.-" evidence="4"/>
<protein>
    <recommendedName>
        <fullName evidence="4">Dihydrolipoamide acetyltransferase component of pyruvate dehydrogenase complex</fullName>
        <ecNumber evidence="4">2.3.1.-</ecNumber>
    </recommendedName>
</protein>
<dbReference type="GO" id="GO:0006086">
    <property type="term" value="P:pyruvate decarboxylation to acetyl-CoA"/>
    <property type="evidence" value="ECO:0007669"/>
    <property type="project" value="InterPro"/>
</dbReference>
<dbReference type="SUPFAM" id="SSF52777">
    <property type="entry name" value="CoA-dependent acyltransferases"/>
    <property type="match status" value="1"/>
</dbReference>
<sequence length="400" mass="42485">MKKEPITMPVLSDTMESGHLIHWLKQPGDAVKKGDVLAEAESDKAVMDVEAFSDGYLAGPLAEAGSDVPVGTVIGYIGDTPDAGAGVAEDKPPSPPTEHEAPSSEPAQMKDIPAATPAADVAAVSGKAPPRVERDVSPKHVDRKVRISPYARGLARELGVDLAAITPNAQGIIQAPQVVAAALQGPQPNLDSGPKWHYKMLSSMRRAVADNMSATLHTPTFRVSAHLSLGPLHQAARDKKQSLTLLLARALALTVVEHPLFNAVYTPIGLAVRQQVNVGIAADVPGGLLTPVLQDAAERTLKELAEDWRILKEKLTRQRLTPEDYEGATIYLSNLGMFDVVSSFEAIVPLGAAAILSVGAEKDSVATFTLSCDHRVVYGADAARFMKTFAQMLNNPGGWL</sequence>
<evidence type="ECO:0000313" key="7">
    <source>
        <dbReference type="EMBL" id="HEC06723.1"/>
    </source>
</evidence>
<feature type="compositionally biased region" description="Basic and acidic residues" evidence="5">
    <location>
        <begin position="88"/>
        <end position="102"/>
    </location>
</feature>
<name>A0A831W8D4_9GAMM</name>
<feature type="domain" description="Lipoyl-binding" evidence="6">
    <location>
        <begin position="3"/>
        <end position="78"/>
    </location>
</feature>
<dbReference type="AlphaFoldDB" id="A0A831W8D4"/>
<evidence type="ECO:0000256" key="5">
    <source>
        <dbReference type="SAM" id="MobiDB-lite"/>
    </source>
</evidence>
<dbReference type="InterPro" id="IPR003016">
    <property type="entry name" value="2-oxoA_DH_lipoyl-BS"/>
</dbReference>
<evidence type="ECO:0000256" key="1">
    <source>
        <dbReference type="ARBA" id="ARBA00001938"/>
    </source>
</evidence>
<accession>A0A831W8D4</accession>